<proteinExistence type="predicted"/>
<feature type="region of interest" description="Disordered" evidence="1">
    <location>
        <begin position="1"/>
        <end position="45"/>
    </location>
</feature>
<name>A0A9X2HJQ0_9MICC</name>
<evidence type="ECO:0000256" key="1">
    <source>
        <dbReference type="SAM" id="MobiDB-lite"/>
    </source>
</evidence>
<dbReference type="AlphaFoldDB" id="A0A9X2HJQ0"/>
<reference evidence="3" key="1">
    <citation type="submission" date="2022-06" db="EMBL/GenBank/DDBJ databases">
        <title>Rothia sp. isolated from sandalwood seedling.</title>
        <authorList>
            <person name="Tuikhar N."/>
            <person name="Kirdat K."/>
            <person name="Thorat V."/>
            <person name="Swetha P."/>
            <person name="Padma S."/>
            <person name="Sundararaj R."/>
            <person name="Yadav A."/>
        </authorList>
    </citation>
    <scope>NUCLEOTIDE SEQUENCE</scope>
    <source>
        <strain evidence="3">AR01</strain>
    </source>
</reference>
<dbReference type="EMBL" id="JANAFB010000044">
    <property type="protein sequence ID" value="MCP3426976.1"/>
    <property type="molecule type" value="Genomic_DNA"/>
</dbReference>
<keyword evidence="2" id="KW-1133">Transmembrane helix</keyword>
<keyword evidence="2" id="KW-0472">Membrane</keyword>
<keyword evidence="4" id="KW-1185">Reference proteome</keyword>
<evidence type="ECO:0000313" key="3">
    <source>
        <dbReference type="EMBL" id="MCP3426976.1"/>
    </source>
</evidence>
<keyword evidence="2" id="KW-0812">Transmembrane</keyword>
<feature type="compositionally biased region" description="Basic residues" evidence="1">
    <location>
        <begin position="36"/>
        <end position="45"/>
    </location>
</feature>
<accession>A0A9X2HJQ0</accession>
<feature type="transmembrane region" description="Helical" evidence="2">
    <location>
        <begin position="47"/>
        <end position="66"/>
    </location>
</feature>
<dbReference type="Proteomes" id="UP001139502">
    <property type="component" value="Unassembled WGS sequence"/>
</dbReference>
<dbReference type="RefSeq" id="WP_254168443.1">
    <property type="nucleotide sequence ID" value="NZ_JANAFB010000044.1"/>
</dbReference>
<protein>
    <submittedName>
        <fullName evidence="3">Uncharacterized protein</fullName>
    </submittedName>
</protein>
<sequence>MTDQPYASHHPAAPEADGPGEGAAPGPGLSAAEQPRRRRRRTGRKRAVLASGTLLGVAALITGAAFTDYGLLNLGGSGGFGGAGNGYDLKFSRGQESRVDAVASWVEANPDAESVAPIEGADRLVPGGAPVYVNLPVLNASPTFDSSLELTFEDVSETASEPQQSKNAAYARLLRIDVAQVDDAAATAGAWTSTALSLGQDGKTPRLNLNDLAPEAGSIVVARVYLVDGPTQGETNAANGGGVEVQARFDGSSRS</sequence>
<feature type="region of interest" description="Disordered" evidence="1">
    <location>
        <begin position="233"/>
        <end position="255"/>
    </location>
</feature>
<gene>
    <name evidence="3" type="ORF">NBM05_13395</name>
</gene>
<evidence type="ECO:0000256" key="2">
    <source>
        <dbReference type="SAM" id="Phobius"/>
    </source>
</evidence>
<evidence type="ECO:0000313" key="4">
    <source>
        <dbReference type="Proteomes" id="UP001139502"/>
    </source>
</evidence>
<comment type="caution">
    <text evidence="3">The sequence shown here is derived from an EMBL/GenBank/DDBJ whole genome shotgun (WGS) entry which is preliminary data.</text>
</comment>
<organism evidence="3 4">
    <name type="scientific">Rothia santali</name>
    <dbReference type="NCBI Taxonomy" id="2949643"/>
    <lineage>
        <taxon>Bacteria</taxon>
        <taxon>Bacillati</taxon>
        <taxon>Actinomycetota</taxon>
        <taxon>Actinomycetes</taxon>
        <taxon>Micrococcales</taxon>
        <taxon>Micrococcaceae</taxon>
        <taxon>Rothia</taxon>
    </lineage>
</organism>